<reference evidence="3 4" key="1">
    <citation type="submission" date="2017-11" db="EMBL/GenBank/DDBJ databases">
        <title>De novo assembly and phasing of dikaryotic genomes from two isolates of Puccinia coronata f. sp. avenae, the causal agent of oat crown rust.</title>
        <authorList>
            <person name="Miller M.E."/>
            <person name="Zhang Y."/>
            <person name="Omidvar V."/>
            <person name="Sperschneider J."/>
            <person name="Schwessinger B."/>
            <person name="Raley C."/>
            <person name="Palmer J.M."/>
            <person name="Garnica D."/>
            <person name="Upadhyaya N."/>
            <person name="Rathjen J."/>
            <person name="Taylor J.M."/>
            <person name="Park R.F."/>
            <person name="Dodds P.N."/>
            <person name="Hirsch C.D."/>
            <person name="Kianian S.F."/>
            <person name="Figueroa M."/>
        </authorList>
    </citation>
    <scope>NUCLEOTIDE SEQUENCE [LARGE SCALE GENOMIC DNA]</scope>
    <source>
        <strain evidence="3">12NC29</strain>
    </source>
</reference>
<feature type="compositionally biased region" description="Polar residues" evidence="2">
    <location>
        <begin position="460"/>
        <end position="471"/>
    </location>
</feature>
<proteinExistence type="predicted"/>
<feature type="region of interest" description="Disordered" evidence="2">
    <location>
        <begin position="738"/>
        <end position="794"/>
    </location>
</feature>
<dbReference type="PANTHER" id="PTHR23159">
    <property type="entry name" value="CENTROSOMAL PROTEIN 2"/>
    <property type="match status" value="1"/>
</dbReference>
<evidence type="ECO:0000256" key="1">
    <source>
        <dbReference type="SAM" id="Coils"/>
    </source>
</evidence>
<keyword evidence="4" id="KW-1185">Reference proteome</keyword>
<feature type="region of interest" description="Disordered" evidence="2">
    <location>
        <begin position="943"/>
        <end position="963"/>
    </location>
</feature>
<feature type="compositionally biased region" description="Polar residues" evidence="2">
    <location>
        <begin position="910"/>
        <end position="926"/>
    </location>
</feature>
<dbReference type="PANTHER" id="PTHR23159:SF31">
    <property type="entry name" value="CENTROSOME-ASSOCIATED PROTEIN CEP250 ISOFORM X1"/>
    <property type="match status" value="1"/>
</dbReference>
<feature type="region of interest" description="Disordered" evidence="2">
    <location>
        <begin position="448"/>
        <end position="500"/>
    </location>
</feature>
<feature type="compositionally biased region" description="Polar residues" evidence="2">
    <location>
        <begin position="1103"/>
        <end position="1142"/>
    </location>
</feature>
<dbReference type="AlphaFoldDB" id="A0A2N5W3G3"/>
<feature type="region of interest" description="Disordered" evidence="2">
    <location>
        <begin position="1048"/>
        <end position="1168"/>
    </location>
</feature>
<feature type="region of interest" description="Disordered" evidence="2">
    <location>
        <begin position="529"/>
        <end position="630"/>
    </location>
</feature>
<feature type="compositionally biased region" description="Polar residues" evidence="2">
    <location>
        <begin position="536"/>
        <end position="546"/>
    </location>
</feature>
<feature type="region of interest" description="Disordered" evidence="2">
    <location>
        <begin position="910"/>
        <end position="930"/>
    </location>
</feature>
<protein>
    <submittedName>
        <fullName evidence="3">Uncharacterized protein</fullName>
    </submittedName>
</protein>
<keyword evidence="1" id="KW-0175">Coiled coil</keyword>
<name>A0A2N5W3G3_9BASI</name>
<sequence>MPFVSGKASSFFTVGAKTWRPKTADQQFLESQRKRMAEEEQMKKVEVQERIKTLDQVRKIEERTQALNELALSAELKAKEHELALRERQVAEAKHLEIAKLEIAKREGRESLSEADLARIKNERLRTENLARVARDHAIRENMRPVTPISMGPTRVHVPPPPPVPHPLPVHNRPPSAQSMHRVHMGPAGIPSGHMPTGSMGHRLVPPEPVPRMRRMSESLAHPPPGIGRAPLGVPNLSRGLGPAPYPNRHARRPSGNISAEMTLKAQAERLRRRRLETLDLKARQHNLKVQALRDLRKRELIAELRERGLQQREIETQVNLQAERERALTEVQLREIRDRDHRLKLKEKGLQEREILDHLRRRQENDREALRRELELLEHQLRRKEILEAELAIKRAMEKGESPPMGVSRPSIEEIETEGLLNDIYDDVDVMGPYHRHEVISESGMSAEYRPRTPGGSHSFASVGSRTPNINPLGRAPSVGHRTPHLHPLIPGTPMMMGPLAHDRLHEEQMRQREEMQLRQDLLDVVSSRAPTPRQGASRQATPQPQRDALDANRLSVGGRATPRMRGEEVLGDNLIRTPGRSRSQSFDHRRPSSAAMTARDREESQSRAREASRSRHNSQLSLNPEEVKSIARAESRAALREEFEAREEREKAENKLIHAQRLREDLRAREEQNRLNSGFTHLMATPSISQMGTPSMGYPLMSNPAMTHHQVPPTPSVDHRRTSSMMDHLEPNCYHDNHHLDAHVRPSSRASSRMPDYHSISRPTSRAGSIRADYSPSQPRLGLPSRPSSRNLTAEDLGLQFERESAERIPHLNTVNNDALLSARLQSAAVNSEINGGRRSRANSRVDPMDDEYRHMDRNHLAADLSTMNLNGGRSRSNSRAEMPLEDFSRSARSQLAHDFDAQNNMADARSRSNSHMGLSNDGLSPNLRREHYGSEIANVSGRRSRANSITQPHKMSPNAQIDNELRGGLVGLGRSPRGHVQSDLYAGQAGLGNLTNEELSHLSTEQLELILNTEGNRSPMRNASSGWAGVRGDDRTLPTDELGHIIGRHEGGSMGLEVGQGSSRGHHRRDSRLGVEESPLFGDPRDYHSPMDPPRPLSRAETTSSNRQFAGPSSVQRYDQPSESSMIRSRLNSPNTASAGYQMPSYHDPYLSSSSGDGYLDDDRQDARFDSEAGGFVDEGEFIITEKTEQPGARIVRRFGPVEASSRASPRSRYGEVDERQDMHHAVKNLITEANQRGANGVVCLRVLDTPDGGYLATGEAVYLETQ</sequence>
<evidence type="ECO:0000313" key="4">
    <source>
        <dbReference type="Proteomes" id="UP000235388"/>
    </source>
</evidence>
<feature type="compositionally biased region" description="Basic and acidic residues" evidence="2">
    <location>
        <begin position="600"/>
        <end position="615"/>
    </location>
</feature>
<evidence type="ECO:0000256" key="2">
    <source>
        <dbReference type="SAM" id="MobiDB-lite"/>
    </source>
</evidence>
<feature type="compositionally biased region" description="Polar residues" evidence="2">
    <location>
        <begin position="949"/>
        <end position="963"/>
    </location>
</feature>
<accession>A0A2N5W3G3</accession>
<gene>
    <name evidence="3" type="ORF">PCANC_01707</name>
</gene>
<evidence type="ECO:0000313" key="3">
    <source>
        <dbReference type="EMBL" id="PLW56798.1"/>
    </source>
</evidence>
<feature type="coiled-coil region" evidence="1">
    <location>
        <begin position="637"/>
        <end position="671"/>
    </location>
</feature>
<dbReference type="EMBL" id="PGCJ01000017">
    <property type="protein sequence ID" value="PLW56798.1"/>
    <property type="molecule type" value="Genomic_DNA"/>
</dbReference>
<organism evidence="3 4">
    <name type="scientific">Puccinia coronata f. sp. avenae</name>
    <dbReference type="NCBI Taxonomy" id="200324"/>
    <lineage>
        <taxon>Eukaryota</taxon>
        <taxon>Fungi</taxon>
        <taxon>Dikarya</taxon>
        <taxon>Basidiomycota</taxon>
        <taxon>Pucciniomycotina</taxon>
        <taxon>Pucciniomycetes</taxon>
        <taxon>Pucciniales</taxon>
        <taxon>Pucciniaceae</taxon>
        <taxon>Puccinia</taxon>
    </lineage>
</organism>
<dbReference type="OrthoDB" id="2507390at2759"/>
<feature type="coiled-coil region" evidence="1">
    <location>
        <begin position="29"/>
        <end position="57"/>
    </location>
</feature>
<dbReference type="Proteomes" id="UP000235388">
    <property type="component" value="Unassembled WGS sequence"/>
</dbReference>
<comment type="caution">
    <text evidence="3">The sequence shown here is derived from an EMBL/GenBank/DDBJ whole genome shotgun (WGS) entry which is preliminary data.</text>
</comment>
<feature type="coiled-coil region" evidence="1">
    <location>
        <begin position="320"/>
        <end position="391"/>
    </location>
</feature>